<evidence type="ECO:0000313" key="2">
    <source>
        <dbReference type="Proteomes" id="UP000000305"/>
    </source>
</evidence>
<dbReference type="EMBL" id="GL732716">
    <property type="protein sequence ID" value="EFX66084.1"/>
    <property type="molecule type" value="Genomic_DNA"/>
</dbReference>
<gene>
    <name evidence="1" type="ORF">DAPPUDRAFT_332542</name>
</gene>
<keyword evidence="2" id="KW-1185">Reference proteome</keyword>
<reference evidence="1 2" key="1">
    <citation type="journal article" date="2011" name="Science">
        <title>The ecoresponsive genome of Daphnia pulex.</title>
        <authorList>
            <person name="Colbourne J.K."/>
            <person name="Pfrender M.E."/>
            <person name="Gilbert D."/>
            <person name="Thomas W.K."/>
            <person name="Tucker A."/>
            <person name="Oakley T.H."/>
            <person name="Tokishita S."/>
            <person name="Aerts A."/>
            <person name="Arnold G.J."/>
            <person name="Basu M.K."/>
            <person name="Bauer D.J."/>
            <person name="Caceres C.E."/>
            <person name="Carmel L."/>
            <person name="Casola C."/>
            <person name="Choi J.H."/>
            <person name="Detter J.C."/>
            <person name="Dong Q."/>
            <person name="Dusheyko S."/>
            <person name="Eads B.D."/>
            <person name="Frohlich T."/>
            <person name="Geiler-Samerotte K.A."/>
            <person name="Gerlach D."/>
            <person name="Hatcher P."/>
            <person name="Jogdeo S."/>
            <person name="Krijgsveld J."/>
            <person name="Kriventseva E.V."/>
            <person name="Kultz D."/>
            <person name="Laforsch C."/>
            <person name="Lindquist E."/>
            <person name="Lopez J."/>
            <person name="Manak J.R."/>
            <person name="Muller J."/>
            <person name="Pangilinan J."/>
            <person name="Patwardhan R.P."/>
            <person name="Pitluck S."/>
            <person name="Pritham E.J."/>
            <person name="Rechtsteiner A."/>
            <person name="Rho M."/>
            <person name="Rogozin I.B."/>
            <person name="Sakarya O."/>
            <person name="Salamov A."/>
            <person name="Schaack S."/>
            <person name="Shapiro H."/>
            <person name="Shiga Y."/>
            <person name="Skalitzky C."/>
            <person name="Smith Z."/>
            <person name="Souvorov A."/>
            <person name="Sung W."/>
            <person name="Tang Z."/>
            <person name="Tsuchiya D."/>
            <person name="Tu H."/>
            <person name="Vos H."/>
            <person name="Wang M."/>
            <person name="Wolf Y.I."/>
            <person name="Yamagata H."/>
            <person name="Yamada T."/>
            <person name="Ye Y."/>
            <person name="Shaw J.R."/>
            <person name="Andrews J."/>
            <person name="Crease T.J."/>
            <person name="Tang H."/>
            <person name="Lucas S.M."/>
            <person name="Robertson H.M."/>
            <person name="Bork P."/>
            <person name="Koonin E.V."/>
            <person name="Zdobnov E.M."/>
            <person name="Grigoriev I.V."/>
            <person name="Lynch M."/>
            <person name="Boore J.L."/>
        </authorList>
    </citation>
    <scope>NUCLEOTIDE SEQUENCE [LARGE SCALE GENOMIC DNA]</scope>
</reference>
<dbReference type="KEGG" id="dpx:DAPPUDRAFT_332542"/>
<protein>
    <submittedName>
        <fullName evidence="1">Uncharacterized protein</fullName>
    </submittedName>
</protein>
<dbReference type="HOGENOM" id="CLU_2029003_0_0_1"/>
<dbReference type="Proteomes" id="UP000000305">
    <property type="component" value="Unassembled WGS sequence"/>
</dbReference>
<name>E9HQ93_DAPPU</name>
<dbReference type="OrthoDB" id="5985011at2759"/>
<organism evidence="1 2">
    <name type="scientific">Daphnia pulex</name>
    <name type="common">Water flea</name>
    <dbReference type="NCBI Taxonomy" id="6669"/>
    <lineage>
        <taxon>Eukaryota</taxon>
        <taxon>Metazoa</taxon>
        <taxon>Ecdysozoa</taxon>
        <taxon>Arthropoda</taxon>
        <taxon>Crustacea</taxon>
        <taxon>Branchiopoda</taxon>
        <taxon>Diplostraca</taxon>
        <taxon>Cladocera</taxon>
        <taxon>Anomopoda</taxon>
        <taxon>Daphniidae</taxon>
        <taxon>Daphnia</taxon>
    </lineage>
</organism>
<dbReference type="InParanoid" id="E9HQ93"/>
<proteinExistence type="predicted"/>
<evidence type="ECO:0000313" key="1">
    <source>
        <dbReference type="EMBL" id="EFX66084.1"/>
    </source>
</evidence>
<dbReference type="AlphaFoldDB" id="E9HQ93"/>
<accession>E9HQ93</accession>
<sequence length="122" mass="14233">MDQYRWTRIQENRSLIKNFHVKIKRSIDEKDRQIADNVDFDREVVESSSPLLSFGDELDIVVLATPQILQVLAYPMFVQVDVTYPGLIAFKYLMNFVAYNELTMSVQVVGRVLMNRVNKLAY</sequence>